<dbReference type="GO" id="GO:0005886">
    <property type="term" value="C:plasma membrane"/>
    <property type="evidence" value="ECO:0007669"/>
    <property type="project" value="UniProtKB-SubCell"/>
</dbReference>
<dbReference type="PIRSF" id="PIRSF035875">
    <property type="entry name" value="RNase_BN"/>
    <property type="match status" value="1"/>
</dbReference>
<gene>
    <name evidence="7" type="ORF">IAD16_08080</name>
</gene>
<dbReference type="PANTHER" id="PTHR30213:SF0">
    <property type="entry name" value="UPF0761 MEMBRANE PROTEIN YIHY"/>
    <property type="match status" value="1"/>
</dbReference>
<name>A0A9D1I4N9_9FIRM</name>
<dbReference type="Pfam" id="PF03631">
    <property type="entry name" value="Virul_fac_BrkB"/>
    <property type="match status" value="1"/>
</dbReference>
<dbReference type="AlphaFoldDB" id="A0A9D1I4N9"/>
<dbReference type="PANTHER" id="PTHR30213">
    <property type="entry name" value="INNER MEMBRANE PROTEIN YHJD"/>
    <property type="match status" value="1"/>
</dbReference>
<comment type="subcellular location">
    <subcellularLocation>
        <location evidence="1">Cell membrane</location>
        <topology evidence="1">Multi-pass membrane protein</topology>
    </subcellularLocation>
</comment>
<feature type="transmembrane region" description="Helical" evidence="6">
    <location>
        <begin position="176"/>
        <end position="199"/>
    </location>
</feature>
<keyword evidence="3 6" id="KW-0812">Transmembrane</keyword>
<sequence>MKKTVKKAGKRVQKMILLMLAQFQDPYYQGVAAQIAFSLFLSIIPIFILLSQLLGLFSLSLYEIQLWVQNNVTIEGASQLLSFLDYSPSGVNNIFLAIIALWAASRVQFAMMRVTNYTLTDGEMVGKGYVRDRLRSVRTILMTLFTIAFSLVALVYGELLLNIVFGAVVGEDISKLLWMLLRWPLAIALYFLMISYNYYILPVNKVRFRDIVPGSIFAAIGFVVVTYVYTIYTSISTNYDILYGSFSNIVALMFWFWFLAWVMCLGVSFNRVWWATRKTNNIPMSEDNRERRKPLNIF</sequence>
<proteinExistence type="predicted"/>
<feature type="transmembrane region" description="Helical" evidence="6">
    <location>
        <begin position="211"/>
        <end position="232"/>
    </location>
</feature>
<evidence type="ECO:0000313" key="8">
    <source>
        <dbReference type="Proteomes" id="UP000824091"/>
    </source>
</evidence>
<dbReference type="EMBL" id="DVMO01000122">
    <property type="protein sequence ID" value="HIU28321.1"/>
    <property type="molecule type" value="Genomic_DNA"/>
</dbReference>
<organism evidence="7 8">
    <name type="scientific">Candidatus Fimisoma avicola</name>
    <dbReference type="NCBI Taxonomy" id="2840826"/>
    <lineage>
        <taxon>Bacteria</taxon>
        <taxon>Bacillati</taxon>
        <taxon>Bacillota</taxon>
        <taxon>Clostridia</taxon>
        <taxon>Eubacteriales</taxon>
        <taxon>Candidatus Fimisoma</taxon>
    </lineage>
</organism>
<evidence type="ECO:0000256" key="5">
    <source>
        <dbReference type="ARBA" id="ARBA00023136"/>
    </source>
</evidence>
<feature type="transmembrane region" description="Helical" evidence="6">
    <location>
        <begin position="252"/>
        <end position="274"/>
    </location>
</feature>
<evidence type="ECO:0000256" key="3">
    <source>
        <dbReference type="ARBA" id="ARBA00022692"/>
    </source>
</evidence>
<keyword evidence="4 6" id="KW-1133">Transmembrane helix</keyword>
<evidence type="ECO:0000256" key="4">
    <source>
        <dbReference type="ARBA" id="ARBA00022989"/>
    </source>
</evidence>
<reference evidence="7" key="2">
    <citation type="journal article" date="2021" name="PeerJ">
        <title>Extensive microbial diversity within the chicken gut microbiome revealed by metagenomics and culture.</title>
        <authorList>
            <person name="Gilroy R."/>
            <person name="Ravi A."/>
            <person name="Getino M."/>
            <person name="Pursley I."/>
            <person name="Horton D.L."/>
            <person name="Alikhan N.F."/>
            <person name="Baker D."/>
            <person name="Gharbi K."/>
            <person name="Hall N."/>
            <person name="Watson M."/>
            <person name="Adriaenssens E.M."/>
            <person name="Foster-Nyarko E."/>
            <person name="Jarju S."/>
            <person name="Secka A."/>
            <person name="Antonio M."/>
            <person name="Oren A."/>
            <person name="Chaudhuri R.R."/>
            <person name="La Ragione R."/>
            <person name="Hildebrand F."/>
            <person name="Pallen M.J."/>
        </authorList>
    </citation>
    <scope>NUCLEOTIDE SEQUENCE</scope>
    <source>
        <strain evidence="7">11300</strain>
    </source>
</reference>
<dbReference type="InterPro" id="IPR017039">
    <property type="entry name" value="Virul_fac_BrkB"/>
</dbReference>
<feature type="transmembrane region" description="Helical" evidence="6">
    <location>
        <begin position="35"/>
        <end position="57"/>
    </location>
</feature>
<keyword evidence="2" id="KW-1003">Cell membrane</keyword>
<keyword evidence="5 6" id="KW-0472">Membrane</keyword>
<evidence type="ECO:0000256" key="1">
    <source>
        <dbReference type="ARBA" id="ARBA00004651"/>
    </source>
</evidence>
<reference evidence="7" key="1">
    <citation type="submission" date="2020-10" db="EMBL/GenBank/DDBJ databases">
        <authorList>
            <person name="Gilroy R."/>
        </authorList>
    </citation>
    <scope>NUCLEOTIDE SEQUENCE</scope>
    <source>
        <strain evidence="7">11300</strain>
    </source>
</reference>
<comment type="caution">
    <text evidence="7">The sequence shown here is derived from an EMBL/GenBank/DDBJ whole genome shotgun (WGS) entry which is preliminary data.</text>
</comment>
<dbReference type="Proteomes" id="UP000824091">
    <property type="component" value="Unassembled WGS sequence"/>
</dbReference>
<evidence type="ECO:0000256" key="2">
    <source>
        <dbReference type="ARBA" id="ARBA00022475"/>
    </source>
</evidence>
<evidence type="ECO:0000313" key="7">
    <source>
        <dbReference type="EMBL" id="HIU28321.1"/>
    </source>
</evidence>
<feature type="transmembrane region" description="Helical" evidence="6">
    <location>
        <begin position="86"/>
        <end position="104"/>
    </location>
</feature>
<evidence type="ECO:0000256" key="6">
    <source>
        <dbReference type="SAM" id="Phobius"/>
    </source>
</evidence>
<protein>
    <submittedName>
        <fullName evidence="7">YihY/virulence factor BrkB family protein</fullName>
    </submittedName>
</protein>
<accession>A0A9D1I4N9</accession>